<reference evidence="1 2" key="1">
    <citation type="journal article" date="2021" name="Front. Genet.">
        <title>Chromosome-Level Genome Assembly Reveals Significant Gene Expansion in the Toll and IMD Signaling Pathways of Dendrolimus kikuchii.</title>
        <authorList>
            <person name="Zhou J."/>
            <person name="Wu P."/>
            <person name="Xiong Z."/>
            <person name="Liu N."/>
            <person name="Zhao N."/>
            <person name="Ji M."/>
            <person name="Qiu Y."/>
            <person name="Yang B."/>
        </authorList>
    </citation>
    <scope>NUCLEOTIDE SEQUENCE [LARGE SCALE GENOMIC DNA]</scope>
    <source>
        <strain evidence="1">Ann1</strain>
    </source>
</reference>
<protein>
    <submittedName>
        <fullName evidence="1">Uncharacterized protein</fullName>
    </submittedName>
</protein>
<dbReference type="EMBL" id="CM034409">
    <property type="protein sequence ID" value="KAJ0171789.1"/>
    <property type="molecule type" value="Genomic_DNA"/>
</dbReference>
<comment type="caution">
    <text evidence="1">The sequence shown here is derived from an EMBL/GenBank/DDBJ whole genome shotgun (WGS) entry which is preliminary data.</text>
</comment>
<organism evidence="1 2">
    <name type="scientific">Dendrolimus kikuchii</name>
    <dbReference type="NCBI Taxonomy" id="765133"/>
    <lineage>
        <taxon>Eukaryota</taxon>
        <taxon>Metazoa</taxon>
        <taxon>Ecdysozoa</taxon>
        <taxon>Arthropoda</taxon>
        <taxon>Hexapoda</taxon>
        <taxon>Insecta</taxon>
        <taxon>Pterygota</taxon>
        <taxon>Neoptera</taxon>
        <taxon>Endopterygota</taxon>
        <taxon>Lepidoptera</taxon>
        <taxon>Glossata</taxon>
        <taxon>Ditrysia</taxon>
        <taxon>Bombycoidea</taxon>
        <taxon>Lasiocampidae</taxon>
        <taxon>Dendrolimus</taxon>
    </lineage>
</organism>
<evidence type="ECO:0000313" key="2">
    <source>
        <dbReference type="Proteomes" id="UP000824533"/>
    </source>
</evidence>
<sequence length="396" mass="46708">MNLIIRTIKAKRFYILSALCATAIFYITSSSKNNMEVSVEEIKNMIGEIKLSEGGNMKYILIWTDPSIDPMFRLKQGQTVFIERNCAYTNCFVLTEKSVFNLTKYDVILFHAPEIMKDKNIELPKIRTKRQLYVFASLESSGYYPVEDDRYNDFFNLTWSYRLNSDKYTAYMSIRNIEGEIIGPREIMHWEDVNNMEPISESIKIRLRDKKIAAAWFVSNCRTPGKRESFAEMLRKELDSFGLSIDVYGWCGNLKCPRERIDECLQLIERDYYFYLAFENSFSEDYVTEKLLYALQNYAVPVVFGGANYTRFMPDGIYLDAVKLGPKALAKEMAYLINMKEKYYDYFKWHNYYSYHEVEEVAETDPFCGLCSLVNEQNLEETKILHDFRKWWDPPK</sequence>
<keyword evidence="2" id="KW-1185">Reference proteome</keyword>
<dbReference type="Proteomes" id="UP000824533">
    <property type="component" value="Linkage Group LG23"/>
</dbReference>
<name>A0ACC1CK39_9NEOP</name>
<evidence type="ECO:0000313" key="1">
    <source>
        <dbReference type="EMBL" id="KAJ0171789.1"/>
    </source>
</evidence>
<proteinExistence type="predicted"/>
<accession>A0ACC1CK39</accession>
<gene>
    <name evidence="1" type="ORF">K1T71_012552</name>
</gene>